<dbReference type="PANTHER" id="PTHR33365">
    <property type="entry name" value="YALI0B05434P"/>
    <property type="match status" value="1"/>
</dbReference>
<sequence length="141" mass="16188">KFRFKPTMSITAGMSPYAGGPGGDVDDSWHDLMGNISVRVTQSELNQNGNHKESETMLTLRPQDHCIEMLRQAVMCNPDTSFTTFVWTHSDPKPVLDVRRFERQCVDWEYFMERVTPRVVTYEEVDELENPMLNSTGQLVS</sequence>
<gene>
    <name evidence="3" type="ORF">AOQ84DRAFT_294757</name>
</gene>
<dbReference type="Pfam" id="PF11807">
    <property type="entry name" value="UstYa"/>
    <property type="match status" value="1"/>
</dbReference>
<dbReference type="PANTHER" id="PTHR33365:SF4">
    <property type="entry name" value="CYCLOCHLOROTINE BIOSYNTHESIS PROTEIN O"/>
    <property type="match status" value="1"/>
</dbReference>
<reference evidence="3 4" key="1">
    <citation type="journal article" date="2016" name="Nat. Commun.">
        <title>Ectomycorrhizal ecology is imprinted in the genome of the dominant symbiotic fungus Cenococcum geophilum.</title>
        <authorList>
            <consortium name="DOE Joint Genome Institute"/>
            <person name="Peter M."/>
            <person name="Kohler A."/>
            <person name="Ohm R.A."/>
            <person name="Kuo A."/>
            <person name="Krutzmann J."/>
            <person name="Morin E."/>
            <person name="Arend M."/>
            <person name="Barry K.W."/>
            <person name="Binder M."/>
            <person name="Choi C."/>
            <person name="Clum A."/>
            <person name="Copeland A."/>
            <person name="Grisel N."/>
            <person name="Haridas S."/>
            <person name="Kipfer T."/>
            <person name="LaButti K."/>
            <person name="Lindquist E."/>
            <person name="Lipzen A."/>
            <person name="Maire R."/>
            <person name="Meier B."/>
            <person name="Mihaltcheva S."/>
            <person name="Molinier V."/>
            <person name="Murat C."/>
            <person name="Poggeler S."/>
            <person name="Quandt C.A."/>
            <person name="Sperisen C."/>
            <person name="Tritt A."/>
            <person name="Tisserant E."/>
            <person name="Crous P.W."/>
            <person name="Henrissat B."/>
            <person name="Nehls U."/>
            <person name="Egli S."/>
            <person name="Spatafora J.W."/>
            <person name="Grigoriev I.V."/>
            <person name="Martin F.M."/>
        </authorList>
    </citation>
    <scope>NUCLEOTIDE SEQUENCE [LARGE SCALE GENOMIC DNA]</scope>
    <source>
        <strain evidence="3 4">CBS 207.34</strain>
    </source>
</reference>
<evidence type="ECO:0000313" key="3">
    <source>
        <dbReference type="EMBL" id="OCL07609.1"/>
    </source>
</evidence>
<dbReference type="EMBL" id="KV749828">
    <property type="protein sequence ID" value="OCL07609.1"/>
    <property type="molecule type" value="Genomic_DNA"/>
</dbReference>
<dbReference type="InterPro" id="IPR021765">
    <property type="entry name" value="UstYa-like"/>
</dbReference>
<comment type="similarity">
    <text evidence="2">Belongs to the ustYa family.</text>
</comment>
<feature type="non-terminal residue" evidence="3">
    <location>
        <position position="1"/>
    </location>
</feature>
<organism evidence="3 4">
    <name type="scientific">Glonium stellatum</name>
    <dbReference type="NCBI Taxonomy" id="574774"/>
    <lineage>
        <taxon>Eukaryota</taxon>
        <taxon>Fungi</taxon>
        <taxon>Dikarya</taxon>
        <taxon>Ascomycota</taxon>
        <taxon>Pezizomycotina</taxon>
        <taxon>Dothideomycetes</taxon>
        <taxon>Pleosporomycetidae</taxon>
        <taxon>Gloniales</taxon>
        <taxon>Gloniaceae</taxon>
        <taxon>Glonium</taxon>
    </lineage>
</organism>
<protein>
    <submittedName>
        <fullName evidence="3">Uncharacterized protein</fullName>
    </submittedName>
</protein>
<accession>A0A8E2JSK2</accession>
<comment type="pathway">
    <text evidence="1">Mycotoxin biosynthesis.</text>
</comment>
<evidence type="ECO:0000256" key="2">
    <source>
        <dbReference type="ARBA" id="ARBA00035112"/>
    </source>
</evidence>
<name>A0A8E2JSK2_9PEZI</name>
<evidence type="ECO:0000256" key="1">
    <source>
        <dbReference type="ARBA" id="ARBA00004685"/>
    </source>
</evidence>
<dbReference type="GO" id="GO:0043386">
    <property type="term" value="P:mycotoxin biosynthetic process"/>
    <property type="evidence" value="ECO:0007669"/>
    <property type="project" value="InterPro"/>
</dbReference>
<evidence type="ECO:0000313" key="4">
    <source>
        <dbReference type="Proteomes" id="UP000250140"/>
    </source>
</evidence>
<dbReference type="OrthoDB" id="3687641at2759"/>
<dbReference type="AlphaFoldDB" id="A0A8E2JSK2"/>
<keyword evidence="4" id="KW-1185">Reference proteome</keyword>
<proteinExistence type="inferred from homology"/>
<dbReference type="Proteomes" id="UP000250140">
    <property type="component" value="Unassembled WGS sequence"/>
</dbReference>